<dbReference type="eggNOG" id="COG1741">
    <property type="taxonomic scope" value="Bacteria"/>
</dbReference>
<dbReference type="SUPFAM" id="SSF51182">
    <property type="entry name" value="RmlC-like cupins"/>
    <property type="match status" value="1"/>
</dbReference>
<keyword evidence="2" id="KW-0479">Metal-binding</keyword>
<feature type="binding site" evidence="2">
    <location>
        <position position="58"/>
    </location>
    <ligand>
        <name>Fe cation</name>
        <dbReference type="ChEBI" id="CHEBI:24875"/>
    </ligand>
</feature>
<feature type="domain" description="Pirin N-terminal" evidence="4">
    <location>
        <begin position="14"/>
        <end position="120"/>
    </location>
</feature>
<gene>
    <name evidence="6" type="ORF">JCM19294_2151</name>
</gene>
<evidence type="ECO:0000256" key="3">
    <source>
        <dbReference type="RuleBase" id="RU003457"/>
    </source>
</evidence>
<dbReference type="RefSeq" id="WP_042277995.1">
    <property type="nucleotide sequence ID" value="NZ_BBML01000002.1"/>
</dbReference>
<dbReference type="InterPro" id="IPR011051">
    <property type="entry name" value="RmlC_Cupin_sf"/>
</dbReference>
<dbReference type="AlphaFoldDB" id="A0A090Q4F7"/>
<comment type="similarity">
    <text evidence="1 3">Belongs to the pirin family.</text>
</comment>
<feature type="binding site" evidence="2">
    <location>
        <position position="102"/>
    </location>
    <ligand>
        <name>Fe cation</name>
        <dbReference type="ChEBI" id="CHEBI:24875"/>
    </ligand>
</feature>
<dbReference type="PANTHER" id="PTHR43212:SF3">
    <property type="entry name" value="QUERCETIN 2,3-DIOXYGENASE"/>
    <property type="match status" value="1"/>
</dbReference>
<dbReference type="InterPro" id="IPR014710">
    <property type="entry name" value="RmlC-like_jellyroll"/>
</dbReference>
<proteinExistence type="inferred from homology"/>
<feature type="binding site" evidence="2">
    <location>
        <position position="60"/>
    </location>
    <ligand>
        <name>Fe cation</name>
        <dbReference type="ChEBI" id="CHEBI:24875"/>
    </ligand>
</feature>
<dbReference type="PIRSF" id="PIRSF006232">
    <property type="entry name" value="Pirin"/>
    <property type="match status" value="1"/>
</dbReference>
<dbReference type="Pfam" id="PF02678">
    <property type="entry name" value="Pirin"/>
    <property type="match status" value="1"/>
</dbReference>
<keyword evidence="7" id="KW-1185">Reference proteome</keyword>
<dbReference type="Gene3D" id="2.60.120.10">
    <property type="entry name" value="Jelly Rolls"/>
    <property type="match status" value="2"/>
</dbReference>
<dbReference type="Proteomes" id="UP000029221">
    <property type="component" value="Unassembled WGS sequence"/>
</dbReference>
<protein>
    <submittedName>
        <fullName evidence="6">Possible Pirin family proteins</fullName>
    </submittedName>
</protein>
<organism evidence="6 7">
    <name type="scientific">Nonlabens tegetincola</name>
    <dbReference type="NCBI Taxonomy" id="323273"/>
    <lineage>
        <taxon>Bacteria</taxon>
        <taxon>Pseudomonadati</taxon>
        <taxon>Bacteroidota</taxon>
        <taxon>Flavobacteriia</taxon>
        <taxon>Flavobacteriales</taxon>
        <taxon>Flavobacteriaceae</taxon>
        <taxon>Nonlabens</taxon>
    </lineage>
</organism>
<evidence type="ECO:0000313" key="6">
    <source>
        <dbReference type="EMBL" id="GAK96638.1"/>
    </source>
</evidence>
<comment type="cofactor">
    <cofactor evidence="2">
        <name>Fe cation</name>
        <dbReference type="ChEBI" id="CHEBI:24875"/>
    </cofactor>
    <text evidence="2">Binds 1 Fe cation per subunit.</text>
</comment>
<accession>A0A090Q4F7</accession>
<keyword evidence="2" id="KW-0408">Iron</keyword>
<dbReference type="STRING" id="319236.BST91_07165"/>
<dbReference type="GO" id="GO:0046872">
    <property type="term" value="F:metal ion binding"/>
    <property type="evidence" value="ECO:0007669"/>
    <property type="project" value="UniProtKB-KW"/>
</dbReference>
<evidence type="ECO:0000256" key="1">
    <source>
        <dbReference type="ARBA" id="ARBA00008416"/>
    </source>
</evidence>
<feature type="domain" description="Quercetin 2,3-dioxygenase C-terminal cupin" evidence="5">
    <location>
        <begin position="148"/>
        <end position="233"/>
    </location>
</feature>
<reference evidence="6" key="1">
    <citation type="journal article" date="2014" name="Genome Announc.">
        <title>Draft Genome Sequences of Marine Flavobacterium Nonlabens Strains NR17, NR24, NR27, NR32, NR33, and Ara13.</title>
        <authorList>
            <person name="Nakanishi M."/>
            <person name="Meirelles P."/>
            <person name="Suzuki R."/>
            <person name="Takatani N."/>
            <person name="Mino S."/>
            <person name="Suda W."/>
            <person name="Oshima K."/>
            <person name="Hattori M."/>
            <person name="Ohkuma M."/>
            <person name="Hosokawa M."/>
            <person name="Miyashita K."/>
            <person name="Thompson F.L."/>
            <person name="Niwa A."/>
            <person name="Sawabe T."/>
            <person name="Sawabe T."/>
        </authorList>
    </citation>
    <scope>NUCLEOTIDE SEQUENCE [LARGE SCALE GENOMIC DNA]</scope>
    <source>
        <strain evidence="6">JCM 19294</strain>
    </source>
</reference>
<dbReference type="CDD" id="cd02910">
    <property type="entry name" value="cupin_Yhhw_N"/>
    <property type="match status" value="1"/>
</dbReference>
<evidence type="ECO:0000256" key="2">
    <source>
        <dbReference type="PIRSR" id="PIRSR006232-1"/>
    </source>
</evidence>
<dbReference type="Pfam" id="PF17954">
    <property type="entry name" value="Pirin_C_2"/>
    <property type="match status" value="1"/>
</dbReference>
<sequence length="237" mass="26973">MKTVIHRAETRGAANFGWLDARHTFSFGRYYNPDRMSFGVLRVLNDDRIAGGAGFPTHPHDNMEIVTIPLEGALEHKDSMGNTAVIEKGKVQVMSAGTGVQHSEYNKNENEELKLLQIWMIPNKQNVTPRYDEVAISEIAVENELYQILSPNPDDDGVWVHQNSWWHMIQTTKDSHLTYKFKDETNGLYIFLIKGSMTIDGEQLSTRDGIGIYQTSSFDFIITQDSEALFMEVPLKF</sequence>
<comment type="caution">
    <text evidence="6">The sequence shown here is derived from an EMBL/GenBank/DDBJ whole genome shotgun (WGS) entry which is preliminary data.</text>
</comment>
<dbReference type="PANTHER" id="PTHR43212">
    <property type="entry name" value="QUERCETIN 2,3-DIOXYGENASE"/>
    <property type="match status" value="1"/>
</dbReference>
<dbReference type="InterPro" id="IPR003829">
    <property type="entry name" value="Pirin_N_dom"/>
</dbReference>
<name>A0A090Q4F7_9FLAO</name>
<evidence type="ECO:0000259" key="4">
    <source>
        <dbReference type="Pfam" id="PF02678"/>
    </source>
</evidence>
<dbReference type="InterPro" id="IPR012093">
    <property type="entry name" value="Pirin"/>
</dbReference>
<dbReference type="EMBL" id="BBML01000002">
    <property type="protein sequence ID" value="GAK96638.1"/>
    <property type="molecule type" value="Genomic_DNA"/>
</dbReference>
<evidence type="ECO:0000313" key="7">
    <source>
        <dbReference type="Proteomes" id="UP000029221"/>
    </source>
</evidence>
<feature type="binding site" evidence="2">
    <location>
        <position position="104"/>
    </location>
    <ligand>
        <name>Fe cation</name>
        <dbReference type="ChEBI" id="CHEBI:24875"/>
    </ligand>
</feature>
<evidence type="ECO:0000259" key="5">
    <source>
        <dbReference type="Pfam" id="PF17954"/>
    </source>
</evidence>
<dbReference type="InterPro" id="IPR041602">
    <property type="entry name" value="Quercetinase_C"/>
</dbReference>